<dbReference type="Proteomes" id="UP000092503">
    <property type="component" value="Unassembled WGS sequence"/>
</dbReference>
<evidence type="ECO:0000313" key="1">
    <source>
        <dbReference type="EMBL" id="SBV49571.1"/>
    </source>
</evidence>
<dbReference type="STRING" id="56449.XBLMG947_0343"/>
<dbReference type="EMBL" id="FLTX01000005">
    <property type="protein sequence ID" value="SBV49571.1"/>
    <property type="molecule type" value="Genomic_DNA"/>
</dbReference>
<dbReference type="AlphaFoldDB" id="A0A1C3NGP8"/>
<proteinExistence type="predicted"/>
<gene>
    <name evidence="1" type="ORF">XBLMG947_0343</name>
</gene>
<accession>A0A1C3NGP8</accession>
<name>A0A1C3NGP8_9XANT</name>
<evidence type="ECO:0000313" key="2">
    <source>
        <dbReference type="Proteomes" id="UP000092503"/>
    </source>
</evidence>
<reference evidence="1 2" key="1">
    <citation type="submission" date="2016-06" db="EMBL/GenBank/DDBJ databases">
        <authorList>
            <person name="Kjaerup R.B."/>
            <person name="Dalgaard T.S."/>
            <person name="Juul-Madsen H.R."/>
        </authorList>
    </citation>
    <scope>NUCLEOTIDE SEQUENCE [LARGE SCALE GENOMIC DNA]</scope>
    <source>
        <strain evidence="1">LMG947</strain>
    </source>
</reference>
<sequence>MPRSVAAPEVRPHCGRPAVLAAVLAAGVAVQLAGCAANDAAPVRSVDDPHLRNGQPPVALRTTLDMQLDWQQQAALLAPSQQPLRPVP</sequence>
<protein>
    <submittedName>
        <fullName evidence="1">Putative secreted protein</fullName>
    </submittedName>
</protein>
<organism evidence="1 2">
    <name type="scientific">Xanthomonas bromi</name>
    <dbReference type="NCBI Taxonomy" id="56449"/>
    <lineage>
        <taxon>Bacteria</taxon>
        <taxon>Pseudomonadati</taxon>
        <taxon>Pseudomonadota</taxon>
        <taxon>Gammaproteobacteria</taxon>
        <taxon>Lysobacterales</taxon>
        <taxon>Lysobacteraceae</taxon>
        <taxon>Xanthomonas</taxon>
    </lineage>
</organism>